<dbReference type="RefSeq" id="WP_380705539.1">
    <property type="nucleotide sequence ID" value="NZ_JBHSAP010000015.1"/>
</dbReference>
<comment type="caution">
    <text evidence="1">The sequence shown here is derived from an EMBL/GenBank/DDBJ whole genome shotgun (WGS) entry which is preliminary data.</text>
</comment>
<reference evidence="2" key="1">
    <citation type="journal article" date="2019" name="Int. J. Syst. Evol. Microbiol.">
        <title>The Global Catalogue of Microorganisms (GCM) 10K type strain sequencing project: providing services to taxonomists for standard genome sequencing and annotation.</title>
        <authorList>
            <consortium name="The Broad Institute Genomics Platform"/>
            <consortium name="The Broad Institute Genome Sequencing Center for Infectious Disease"/>
            <person name="Wu L."/>
            <person name="Ma J."/>
        </authorList>
    </citation>
    <scope>NUCLEOTIDE SEQUENCE [LARGE SCALE GENOMIC DNA]</scope>
    <source>
        <strain evidence="2">IBRC-M 10813</strain>
    </source>
</reference>
<name>A0ABV8JH66_9BACL</name>
<evidence type="ECO:0000313" key="1">
    <source>
        <dbReference type="EMBL" id="MFC4077735.1"/>
    </source>
</evidence>
<gene>
    <name evidence="1" type="ORF">ACFOUO_13085</name>
</gene>
<dbReference type="Gene3D" id="1.10.287.950">
    <property type="entry name" value="Methyl-accepting chemotaxis protein"/>
    <property type="match status" value="1"/>
</dbReference>
<evidence type="ECO:0000313" key="2">
    <source>
        <dbReference type="Proteomes" id="UP001595843"/>
    </source>
</evidence>
<organism evidence="1 2">
    <name type="scientific">Salinithrix halophila</name>
    <dbReference type="NCBI Taxonomy" id="1485204"/>
    <lineage>
        <taxon>Bacteria</taxon>
        <taxon>Bacillati</taxon>
        <taxon>Bacillota</taxon>
        <taxon>Bacilli</taxon>
        <taxon>Bacillales</taxon>
        <taxon>Thermoactinomycetaceae</taxon>
        <taxon>Salinithrix</taxon>
    </lineage>
</organism>
<dbReference type="EMBL" id="JBHSAP010000015">
    <property type="protein sequence ID" value="MFC4077735.1"/>
    <property type="molecule type" value="Genomic_DNA"/>
</dbReference>
<sequence length="175" mass="19258">MKNIGGIKATTLLITLFLTTVAANTALQLWLQKDIASKSEALEHQLKSSAAKSTTMNEQLTVVAELKEKTGELDKKVKTVESNTNGLGRELNDLDTVVASIADRVHAISGNTKQTEEDLKKIRTTLHSSTNVLKSVESSNKSIVSTLNGMERIQRVINTNLKEINQKTRFIPQSR</sequence>
<keyword evidence="2" id="KW-1185">Reference proteome</keyword>
<accession>A0ABV8JH66</accession>
<dbReference type="SUPFAM" id="SSF57997">
    <property type="entry name" value="Tropomyosin"/>
    <property type="match status" value="1"/>
</dbReference>
<protein>
    <recommendedName>
        <fullName evidence="3">Chromosome partition protein Smc</fullName>
    </recommendedName>
</protein>
<proteinExistence type="predicted"/>
<evidence type="ECO:0008006" key="3">
    <source>
        <dbReference type="Google" id="ProtNLM"/>
    </source>
</evidence>
<dbReference type="Proteomes" id="UP001595843">
    <property type="component" value="Unassembled WGS sequence"/>
</dbReference>